<dbReference type="Proteomes" id="UP000198939">
    <property type="component" value="Unassembled WGS sequence"/>
</dbReference>
<reference evidence="4 6" key="2">
    <citation type="submission" date="2016-10" db="EMBL/GenBank/DDBJ databases">
        <authorList>
            <person name="Varghese N."/>
            <person name="Submissions S."/>
        </authorList>
    </citation>
    <scope>NUCLEOTIDE SEQUENCE [LARGE SCALE GENOMIC DNA]</scope>
    <source>
        <strain evidence="4 6">CGMCC 1.7071</strain>
    </source>
</reference>
<dbReference type="AlphaFoldDB" id="A0A1H8S2J3"/>
<keyword evidence="1" id="KW-0521">NADP</keyword>
<feature type="domain" description="NAD(P)-binding" evidence="2">
    <location>
        <begin position="42"/>
        <end position="132"/>
    </location>
</feature>
<protein>
    <submittedName>
        <fullName evidence="3">NmrA-like family protein</fullName>
    </submittedName>
    <submittedName>
        <fullName evidence="4">Uncharacterized conserved protein YbjT, contains NAD(P)-binding and DUF2867 domains</fullName>
    </submittedName>
</protein>
<proteinExistence type="predicted"/>
<dbReference type="Proteomes" id="UP000183063">
    <property type="component" value="Unassembled WGS sequence"/>
</dbReference>
<dbReference type="RefSeq" id="WP_072378851.1">
    <property type="nucleotide sequence ID" value="NZ_FNXB01000029.1"/>
</dbReference>
<evidence type="ECO:0000256" key="1">
    <source>
        <dbReference type="ARBA" id="ARBA00022857"/>
    </source>
</evidence>
<dbReference type="OrthoDB" id="9771302at2"/>
<evidence type="ECO:0000313" key="5">
    <source>
        <dbReference type="Proteomes" id="UP000183063"/>
    </source>
</evidence>
<dbReference type="PANTHER" id="PTHR42748">
    <property type="entry name" value="NITROGEN METABOLITE REPRESSION PROTEIN NMRA FAMILY MEMBER"/>
    <property type="match status" value="1"/>
</dbReference>
<dbReference type="PANTHER" id="PTHR42748:SF3">
    <property type="entry name" value="BLL4366 PROTEIN"/>
    <property type="match status" value="1"/>
</dbReference>
<sequence>MKIAVIGASGLMGTKIVSVLEREGIDVVKASTSNGIDAYTGVGLERALAGADALIDVTNSGSFGESDAFDFFRKAGANMLAAARTSGVSHYLALSVVGTDRLVENDYFRAKLVQENLVRASGLSFTIVRSTQFFEFFDGIVNASAVDGVLRLASILVQPIAADEAATSVARLAAGKPANAIVEIAGPERLHLPEMARELVTATDDPRPVELDHEVRYFGVSLPKDGLLPTSAAASGDLTFHDWLSRNMVSQEYA</sequence>
<evidence type="ECO:0000313" key="4">
    <source>
        <dbReference type="EMBL" id="SEO72558.1"/>
    </source>
</evidence>
<dbReference type="Pfam" id="PF13460">
    <property type="entry name" value="NAD_binding_10"/>
    <property type="match status" value="1"/>
</dbReference>
<dbReference type="InterPro" id="IPR036291">
    <property type="entry name" value="NAD(P)-bd_dom_sf"/>
</dbReference>
<reference evidence="5" key="3">
    <citation type="submission" date="2016-10" db="EMBL/GenBank/DDBJ databases">
        <authorList>
            <person name="Wibberg D."/>
        </authorList>
    </citation>
    <scope>NUCLEOTIDE SEQUENCE [LARGE SCALE GENOMIC DNA]</scope>
</reference>
<dbReference type="EMBL" id="FNXB01000029">
    <property type="protein sequence ID" value="SEI10863.1"/>
    <property type="molecule type" value="Genomic_DNA"/>
</dbReference>
<dbReference type="InterPro" id="IPR051164">
    <property type="entry name" value="NmrA-like_oxidored"/>
</dbReference>
<reference evidence="3" key="1">
    <citation type="submission" date="2016-10" db="EMBL/GenBank/DDBJ databases">
        <authorList>
            <person name="de Groot N.N."/>
        </authorList>
    </citation>
    <scope>NUCLEOTIDE SEQUENCE [LARGE SCALE GENOMIC DNA]</scope>
    <source>
        <strain evidence="3">CCBAU85039</strain>
    </source>
</reference>
<dbReference type="Gene3D" id="3.40.50.720">
    <property type="entry name" value="NAD(P)-binding Rossmann-like Domain"/>
    <property type="match status" value="1"/>
</dbReference>
<evidence type="ECO:0000313" key="3">
    <source>
        <dbReference type="EMBL" id="SEI10863.1"/>
    </source>
</evidence>
<dbReference type="STRING" id="501024.RTCCBAU85039_4609"/>
<dbReference type="SUPFAM" id="SSF51735">
    <property type="entry name" value="NAD(P)-binding Rossmann-fold domains"/>
    <property type="match status" value="1"/>
</dbReference>
<name>A0A1H8S2J3_9HYPH</name>
<dbReference type="InterPro" id="IPR016040">
    <property type="entry name" value="NAD(P)-bd_dom"/>
</dbReference>
<gene>
    <name evidence="3" type="ORF">RTCCBAU85039_4609</name>
    <name evidence="4" type="ORF">SAMN05216228_102314</name>
</gene>
<evidence type="ECO:0000259" key="2">
    <source>
        <dbReference type="Pfam" id="PF13460"/>
    </source>
</evidence>
<organism evidence="3 5">
    <name type="scientific">Rhizobium tibeticum</name>
    <dbReference type="NCBI Taxonomy" id="501024"/>
    <lineage>
        <taxon>Bacteria</taxon>
        <taxon>Pseudomonadati</taxon>
        <taxon>Pseudomonadota</taxon>
        <taxon>Alphaproteobacteria</taxon>
        <taxon>Hyphomicrobiales</taxon>
        <taxon>Rhizobiaceae</taxon>
        <taxon>Rhizobium/Agrobacterium group</taxon>
        <taxon>Rhizobium</taxon>
    </lineage>
</organism>
<dbReference type="EMBL" id="FOCV01000023">
    <property type="protein sequence ID" value="SEO72558.1"/>
    <property type="molecule type" value="Genomic_DNA"/>
</dbReference>
<evidence type="ECO:0000313" key="6">
    <source>
        <dbReference type="Proteomes" id="UP000198939"/>
    </source>
</evidence>
<accession>A0A1H8S2J3</accession>
<keyword evidence="6" id="KW-1185">Reference proteome</keyword>